<dbReference type="PANTHER" id="PTHR43300">
    <property type="entry name" value="ACETYLTRANSFERASE"/>
    <property type="match status" value="1"/>
</dbReference>
<reference evidence="2 3" key="1">
    <citation type="submission" date="2022-09" db="EMBL/GenBank/DDBJ databases">
        <title>Interaction between co-microsymbionts with complementary sets of symbiotic genes in legume-rhizobium systems.</title>
        <authorList>
            <person name="Safronova V."/>
            <person name="Sazanova A."/>
            <person name="Afonin A."/>
            <person name="Chirak E."/>
        </authorList>
    </citation>
    <scope>NUCLEOTIDE SEQUENCE [LARGE SCALE GENOMIC DNA]</scope>
    <source>
        <strain evidence="2 3">A18/4-1</strain>
        <plasmid evidence="2 3">p_unnamed1</plasmid>
    </source>
</reference>
<dbReference type="EMBL" id="CP104964">
    <property type="protein sequence ID" value="UXN67834.1"/>
    <property type="molecule type" value="Genomic_DNA"/>
</dbReference>
<dbReference type="Proteomes" id="UP001061862">
    <property type="component" value="Plasmid p_unnamed1"/>
</dbReference>
<evidence type="ECO:0000313" key="3">
    <source>
        <dbReference type="Proteomes" id="UP001061862"/>
    </source>
</evidence>
<geneLocation type="plasmid" evidence="2 3">
    <name>p_unnamed1</name>
</geneLocation>
<keyword evidence="3" id="KW-1185">Reference proteome</keyword>
<dbReference type="InterPro" id="IPR050179">
    <property type="entry name" value="Trans_hexapeptide_repeat"/>
</dbReference>
<dbReference type="Gene3D" id="2.160.10.10">
    <property type="entry name" value="Hexapeptide repeat proteins"/>
    <property type="match status" value="1"/>
</dbReference>
<evidence type="ECO:0000313" key="2">
    <source>
        <dbReference type="EMBL" id="UXN67834.1"/>
    </source>
</evidence>
<evidence type="ECO:0000256" key="1">
    <source>
        <dbReference type="ARBA" id="ARBA00007274"/>
    </source>
</evidence>
<organism evidence="2 3">
    <name type="scientific">Devosia neptuniae</name>
    <dbReference type="NCBI Taxonomy" id="191302"/>
    <lineage>
        <taxon>Bacteria</taxon>
        <taxon>Pseudomonadati</taxon>
        <taxon>Pseudomonadota</taxon>
        <taxon>Alphaproteobacteria</taxon>
        <taxon>Hyphomicrobiales</taxon>
        <taxon>Devosiaceae</taxon>
        <taxon>Devosia</taxon>
    </lineage>
</organism>
<dbReference type="NCBIfam" id="TIGR03570">
    <property type="entry name" value="NeuD_NnaD"/>
    <property type="match status" value="1"/>
</dbReference>
<proteinExistence type="inferred from homology"/>
<dbReference type="RefSeq" id="WP_262165332.1">
    <property type="nucleotide sequence ID" value="NZ_CP104964.1"/>
</dbReference>
<keyword evidence="2" id="KW-0614">Plasmid</keyword>
<dbReference type="SUPFAM" id="SSF51161">
    <property type="entry name" value="Trimeric LpxA-like enzymes"/>
    <property type="match status" value="1"/>
</dbReference>
<accession>A0ABY6C6B1</accession>
<dbReference type="InterPro" id="IPR011004">
    <property type="entry name" value="Trimer_LpxA-like_sf"/>
</dbReference>
<sequence length="232" mass="25772">MRPNQPRTVEKTKNLVIVGAGEFAMIAYEYFTHDSEYRVVGFAVERAYLTATELLGLPVVAFEDVTETFPIAGNHVFVAVPASDLNATRTRLYQEAKEKGYSIATYVSSWAFVWHNCKIGENCFIFEDNTLQPFTEVGNNVIMWSGNHLGHRSVIEDNCFVSSHVVISGYCRIGNSTFVGVNSTLNDHVTIPEYCIIASGTLITKTLPNPAKIYRGAPATEVPRLDARKTKL</sequence>
<name>A0ABY6C6B1_9HYPH</name>
<gene>
    <name evidence="2" type="ORF">N8A98_01885</name>
</gene>
<dbReference type="PANTHER" id="PTHR43300:SF4">
    <property type="entry name" value="ACYL-[ACYL-CARRIER-PROTEIN]--UDP-N-ACETYLGLUCOSAMINE O-ACYLTRANSFERASE"/>
    <property type="match status" value="1"/>
</dbReference>
<dbReference type="Gene3D" id="3.40.50.20">
    <property type="match status" value="1"/>
</dbReference>
<protein>
    <submittedName>
        <fullName evidence="2">Acetyltransferase</fullName>
    </submittedName>
</protein>
<dbReference type="InterPro" id="IPR020019">
    <property type="entry name" value="AcTrfase_PglD-like"/>
</dbReference>
<comment type="similarity">
    <text evidence="1">Belongs to the transferase hexapeptide repeat family.</text>
</comment>
<dbReference type="CDD" id="cd03360">
    <property type="entry name" value="LbH_AT_putative"/>
    <property type="match status" value="1"/>
</dbReference>